<dbReference type="PROSITE" id="PS50889">
    <property type="entry name" value="S4"/>
    <property type="match status" value="1"/>
</dbReference>
<evidence type="ECO:0000256" key="4">
    <source>
        <dbReference type="PIRSR" id="PIRSR606225-1"/>
    </source>
</evidence>
<dbReference type="Gene3D" id="3.10.290.10">
    <property type="entry name" value="RNA-binding S4 domain"/>
    <property type="match status" value="1"/>
</dbReference>
<dbReference type="RefSeq" id="WP_080024089.1">
    <property type="nucleotide sequence ID" value="NZ_LTAY01000092.1"/>
</dbReference>
<dbReference type="InterPro" id="IPR002942">
    <property type="entry name" value="S4_RNA-bd"/>
</dbReference>
<evidence type="ECO:0000259" key="7">
    <source>
        <dbReference type="SMART" id="SM00363"/>
    </source>
</evidence>
<dbReference type="EMBL" id="LTAY01000092">
    <property type="protein sequence ID" value="OPX46100.1"/>
    <property type="molecule type" value="Genomic_DNA"/>
</dbReference>
<dbReference type="InterPro" id="IPR036986">
    <property type="entry name" value="S4_RNA-bd_sf"/>
</dbReference>
<accession>A0A1V4SQG6</accession>
<dbReference type="SUPFAM" id="SSF55174">
    <property type="entry name" value="Alpha-L RNA-binding motif"/>
    <property type="match status" value="1"/>
</dbReference>
<dbReference type="AlphaFoldDB" id="A0A1V4SQG6"/>
<dbReference type="CDD" id="cd02869">
    <property type="entry name" value="PseudoU_synth_RluA_like"/>
    <property type="match status" value="1"/>
</dbReference>
<comment type="catalytic activity">
    <reaction evidence="1 6">
        <text>a uridine in RNA = a pseudouridine in RNA</text>
        <dbReference type="Rhea" id="RHEA:48348"/>
        <dbReference type="Rhea" id="RHEA-COMP:12068"/>
        <dbReference type="Rhea" id="RHEA-COMP:12069"/>
        <dbReference type="ChEBI" id="CHEBI:65314"/>
        <dbReference type="ChEBI" id="CHEBI:65315"/>
    </reaction>
</comment>
<dbReference type="GO" id="GO:0000455">
    <property type="term" value="P:enzyme-directed rRNA pseudouridine synthesis"/>
    <property type="evidence" value="ECO:0007669"/>
    <property type="project" value="UniProtKB-ARBA"/>
</dbReference>
<evidence type="ECO:0000313" key="10">
    <source>
        <dbReference type="Proteomes" id="UP000191448"/>
    </source>
</evidence>
<evidence type="ECO:0000256" key="6">
    <source>
        <dbReference type="RuleBase" id="RU362028"/>
    </source>
</evidence>
<dbReference type="Pfam" id="PF01479">
    <property type="entry name" value="S4"/>
    <property type="match status" value="1"/>
</dbReference>
<dbReference type="InterPro" id="IPR006225">
    <property type="entry name" value="PsdUridine_synth_RluC/D"/>
</dbReference>
<comment type="similarity">
    <text evidence="2 6">Belongs to the pseudouridine synthase RluA family.</text>
</comment>
<evidence type="ECO:0000256" key="1">
    <source>
        <dbReference type="ARBA" id="ARBA00000073"/>
    </source>
</evidence>
<reference evidence="8 10" key="1">
    <citation type="submission" date="2016-02" db="EMBL/GenBank/DDBJ databases">
        <title>Genome sequence of Clostridium thermobutyricum DSM 4928.</title>
        <authorList>
            <person name="Poehlein A."/>
            <person name="Daniel R."/>
        </authorList>
    </citation>
    <scope>NUCLEOTIDE SEQUENCE [LARGE SCALE GENOMIC DNA]</scope>
    <source>
        <strain evidence="8 10">DSM 4928</strain>
    </source>
</reference>
<dbReference type="PANTHER" id="PTHR21600">
    <property type="entry name" value="MITOCHONDRIAL RNA PSEUDOURIDINE SYNTHASE"/>
    <property type="match status" value="1"/>
</dbReference>
<dbReference type="InterPro" id="IPR020103">
    <property type="entry name" value="PsdUridine_synth_cat_dom_sf"/>
</dbReference>
<dbReference type="EC" id="5.4.99.-" evidence="6"/>
<evidence type="ECO:0000313" key="8">
    <source>
        <dbReference type="EMBL" id="OPX46100.1"/>
    </source>
</evidence>
<evidence type="ECO:0000313" key="9">
    <source>
        <dbReference type="EMBL" id="OPX46139.1"/>
    </source>
</evidence>
<dbReference type="NCBIfam" id="TIGR00005">
    <property type="entry name" value="rluA_subfam"/>
    <property type="match status" value="1"/>
</dbReference>
<evidence type="ECO:0000256" key="3">
    <source>
        <dbReference type="ARBA" id="ARBA00023235"/>
    </source>
</evidence>
<dbReference type="InterPro" id="IPR006145">
    <property type="entry name" value="PsdUridine_synth_RsuA/RluA"/>
</dbReference>
<dbReference type="SUPFAM" id="SSF55120">
    <property type="entry name" value="Pseudouridine synthase"/>
    <property type="match status" value="1"/>
</dbReference>
<comment type="function">
    <text evidence="6">Responsible for synthesis of pseudouridine from uracil.</text>
</comment>
<name>A0A1V4SQG6_9CLOT</name>
<keyword evidence="3 6" id="KW-0413">Isomerase</keyword>
<dbReference type="SMART" id="SM00363">
    <property type="entry name" value="S4"/>
    <property type="match status" value="1"/>
</dbReference>
<protein>
    <recommendedName>
        <fullName evidence="6">Pseudouridine synthase</fullName>
        <ecNumber evidence="6">5.4.99.-</ecNumber>
    </recommendedName>
</protein>
<comment type="caution">
    <text evidence="8">The sequence shown here is derived from an EMBL/GenBank/DDBJ whole genome shotgun (WGS) entry which is preliminary data.</text>
</comment>
<organism evidence="8 10">
    <name type="scientific">Clostridium thermobutyricum DSM 4928</name>
    <dbReference type="NCBI Taxonomy" id="1121339"/>
    <lineage>
        <taxon>Bacteria</taxon>
        <taxon>Bacillati</taxon>
        <taxon>Bacillota</taxon>
        <taxon>Clostridia</taxon>
        <taxon>Eubacteriales</taxon>
        <taxon>Clostridiaceae</taxon>
        <taxon>Clostridium</taxon>
    </lineage>
</organism>
<dbReference type="PANTHER" id="PTHR21600:SF83">
    <property type="entry name" value="PSEUDOURIDYLATE SYNTHASE RPUSD4, MITOCHONDRIAL"/>
    <property type="match status" value="1"/>
</dbReference>
<dbReference type="GO" id="GO:0120159">
    <property type="term" value="F:rRNA pseudouridine synthase activity"/>
    <property type="evidence" value="ECO:0007669"/>
    <property type="project" value="UniProtKB-ARBA"/>
</dbReference>
<dbReference type="InterPro" id="IPR050188">
    <property type="entry name" value="RluA_PseudoU_synthase"/>
</dbReference>
<dbReference type="EMBL" id="LTAY01000092">
    <property type="protein sequence ID" value="OPX46139.1"/>
    <property type="molecule type" value="Genomic_DNA"/>
</dbReference>
<dbReference type="OrthoDB" id="9807829at2"/>
<feature type="active site" evidence="4">
    <location>
        <position position="145"/>
    </location>
</feature>
<feature type="domain" description="RNA-binding S4" evidence="7">
    <location>
        <begin position="12"/>
        <end position="76"/>
    </location>
</feature>
<evidence type="ECO:0000256" key="5">
    <source>
        <dbReference type="PROSITE-ProRule" id="PRU00182"/>
    </source>
</evidence>
<gene>
    <name evidence="8" type="primary">rluC_1</name>
    <name evidence="9" type="synonym">rluC_2</name>
    <name evidence="8" type="ORF">CLTHE_29170</name>
    <name evidence="9" type="ORF">CLTHE_29560</name>
</gene>
<sequence length="323" mass="37403">MRIEIGANEAGQRLDKFLRKLLKDVPLSAIFKALRKGDIRVNGKKQKEKYSLELNDVVEIRYIQSKKAKETNDNFIKVDAKRMKISYEDENMLVVEKWPGILVHPDSNKKIPTLTDYVLSYLNEKGAYLPEKEITFTPAPCNRLDRNTSGMVVFGKSFEGLKELNEIIREGKVKKYYNTIVKGRIKDGLYKGYILKNEDTNISRIFDKKVPDSKEISMEVKTIQSNGAFSFLEIDLITGRSHQIRAHLSHLGCPIIGDEKYGDKKTNSFFRSKFGLEFQFLYAYKLNFKKIDGKMNYLTDKIIVETLPPIFKKIKKDVFKFNI</sequence>
<dbReference type="Gene3D" id="3.30.2350.10">
    <property type="entry name" value="Pseudouridine synthase"/>
    <property type="match status" value="1"/>
</dbReference>
<dbReference type="Pfam" id="PF00849">
    <property type="entry name" value="PseudoU_synth_2"/>
    <property type="match status" value="1"/>
</dbReference>
<keyword evidence="5" id="KW-0694">RNA-binding</keyword>
<evidence type="ECO:0000256" key="2">
    <source>
        <dbReference type="ARBA" id="ARBA00010876"/>
    </source>
</evidence>
<dbReference type="CDD" id="cd00165">
    <property type="entry name" value="S4"/>
    <property type="match status" value="1"/>
</dbReference>
<proteinExistence type="inferred from homology"/>
<dbReference type="GO" id="GO:0003723">
    <property type="term" value="F:RNA binding"/>
    <property type="evidence" value="ECO:0007669"/>
    <property type="project" value="UniProtKB-KW"/>
</dbReference>
<dbReference type="Proteomes" id="UP000191448">
    <property type="component" value="Unassembled WGS sequence"/>
</dbReference>